<accession>A0A4C1WDP6</accession>
<name>A0A4C1WDP6_EUMVA</name>
<dbReference type="Proteomes" id="UP000299102">
    <property type="component" value="Unassembled WGS sequence"/>
</dbReference>
<evidence type="ECO:0000313" key="1">
    <source>
        <dbReference type="EMBL" id="GBP49488.1"/>
    </source>
</evidence>
<gene>
    <name evidence="1" type="ORF">EVAR_45462_1</name>
</gene>
<comment type="caution">
    <text evidence="1">The sequence shown here is derived from an EMBL/GenBank/DDBJ whole genome shotgun (WGS) entry which is preliminary data.</text>
</comment>
<sequence>MHFKRKRAHYDAAAAALIKCRRDGRANARAPPAPAPRRYHTYEITNVCEKYCLFYRKSSVRYDPWINEVADEAGKTLRERVTAKTSYETAGSECINTGASHNLATHKMFS</sequence>
<proteinExistence type="predicted"/>
<organism evidence="1 2">
    <name type="scientific">Eumeta variegata</name>
    <name type="common">Bagworm moth</name>
    <name type="synonym">Eumeta japonica</name>
    <dbReference type="NCBI Taxonomy" id="151549"/>
    <lineage>
        <taxon>Eukaryota</taxon>
        <taxon>Metazoa</taxon>
        <taxon>Ecdysozoa</taxon>
        <taxon>Arthropoda</taxon>
        <taxon>Hexapoda</taxon>
        <taxon>Insecta</taxon>
        <taxon>Pterygota</taxon>
        <taxon>Neoptera</taxon>
        <taxon>Endopterygota</taxon>
        <taxon>Lepidoptera</taxon>
        <taxon>Glossata</taxon>
        <taxon>Ditrysia</taxon>
        <taxon>Tineoidea</taxon>
        <taxon>Psychidae</taxon>
        <taxon>Oiketicinae</taxon>
        <taxon>Eumeta</taxon>
    </lineage>
</organism>
<reference evidence="1 2" key="1">
    <citation type="journal article" date="2019" name="Commun. Biol.">
        <title>The bagworm genome reveals a unique fibroin gene that provides high tensile strength.</title>
        <authorList>
            <person name="Kono N."/>
            <person name="Nakamura H."/>
            <person name="Ohtoshi R."/>
            <person name="Tomita M."/>
            <person name="Numata K."/>
            <person name="Arakawa K."/>
        </authorList>
    </citation>
    <scope>NUCLEOTIDE SEQUENCE [LARGE SCALE GENOMIC DNA]</scope>
</reference>
<dbReference type="EMBL" id="BGZK01000546">
    <property type="protein sequence ID" value="GBP49488.1"/>
    <property type="molecule type" value="Genomic_DNA"/>
</dbReference>
<protein>
    <submittedName>
        <fullName evidence="1">Uncharacterized protein</fullName>
    </submittedName>
</protein>
<evidence type="ECO:0000313" key="2">
    <source>
        <dbReference type="Proteomes" id="UP000299102"/>
    </source>
</evidence>
<keyword evidence="2" id="KW-1185">Reference proteome</keyword>
<dbReference type="AlphaFoldDB" id="A0A4C1WDP6"/>